<proteinExistence type="predicted"/>
<feature type="domain" description="Pyrroline-5-carboxylate reductase catalytic N-terminal" evidence="1">
    <location>
        <begin position="4"/>
        <end position="85"/>
    </location>
</feature>
<evidence type="ECO:0000259" key="2">
    <source>
        <dbReference type="Pfam" id="PF10728"/>
    </source>
</evidence>
<dbReference type="InterPro" id="IPR037108">
    <property type="entry name" value="TM1727-like_C_sf"/>
</dbReference>
<dbReference type="PANTHER" id="PTHR40459:SF1">
    <property type="entry name" value="CONSERVED HYPOTHETICAL ALANINE AND LEUCINE RICH PROTEIN"/>
    <property type="match status" value="1"/>
</dbReference>
<dbReference type="STRING" id="1267423.SAMN05216290_0930"/>
<sequence>MAQRIAIIGTGNVAWHLARTLENAGHLIVHIYSRDAAKAKNFGLDFFNASTGDSTDLRSVDAFIFIMAISDDAIQQVAQSLQLPENAVLCHTSGTRPLLDLGYASTEHIGVFYPLQTFSKGKRVDFSEIPICVEGDTQFAHESLTQLAHSISGNVQEVNSAQRKVLHLAAVFACNFTNHMFTISKEILENGNLNFDILKPLIAETLNKSFELGPENAQTGPAVRGDLETLDRQHELLTNQPELAEIYRQISQHIIDTYEE</sequence>
<dbReference type="SUPFAM" id="SSF51735">
    <property type="entry name" value="NAD(P)-binding Rossmann-fold domains"/>
    <property type="match status" value="1"/>
</dbReference>
<dbReference type="Pfam" id="PF03807">
    <property type="entry name" value="F420_oxidored"/>
    <property type="match status" value="1"/>
</dbReference>
<accession>A0A1I0N5Y8</accession>
<evidence type="ECO:0000259" key="1">
    <source>
        <dbReference type="Pfam" id="PF03807"/>
    </source>
</evidence>
<dbReference type="Gene3D" id="3.40.50.720">
    <property type="entry name" value="NAD(P)-binding Rossmann-like Domain"/>
    <property type="match status" value="1"/>
</dbReference>
<gene>
    <name evidence="3" type="ORF">SAMN05216290_0930</name>
</gene>
<dbReference type="InterPro" id="IPR018931">
    <property type="entry name" value="DUF2520"/>
</dbReference>
<dbReference type="AlphaFoldDB" id="A0A1I0N5Y8"/>
<dbReference type="SUPFAM" id="SSF48179">
    <property type="entry name" value="6-phosphogluconate dehydrogenase C-terminal domain-like"/>
    <property type="match status" value="1"/>
</dbReference>
<dbReference type="Gene3D" id="1.10.1040.20">
    <property type="entry name" value="ProC-like, C-terminal domain"/>
    <property type="match status" value="1"/>
</dbReference>
<evidence type="ECO:0000313" key="4">
    <source>
        <dbReference type="Proteomes" id="UP000199437"/>
    </source>
</evidence>
<dbReference type="EMBL" id="FOIR01000001">
    <property type="protein sequence ID" value="SEV96064.1"/>
    <property type="molecule type" value="Genomic_DNA"/>
</dbReference>
<keyword evidence="4" id="KW-1185">Reference proteome</keyword>
<evidence type="ECO:0000313" key="3">
    <source>
        <dbReference type="EMBL" id="SEV96064.1"/>
    </source>
</evidence>
<dbReference type="OrthoDB" id="9810755at2"/>
<dbReference type="Proteomes" id="UP000199437">
    <property type="component" value="Unassembled WGS sequence"/>
</dbReference>
<organism evidence="3 4">
    <name type="scientific">Roseivirga pacifica</name>
    <dbReference type="NCBI Taxonomy" id="1267423"/>
    <lineage>
        <taxon>Bacteria</taxon>
        <taxon>Pseudomonadati</taxon>
        <taxon>Bacteroidota</taxon>
        <taxon>Cytophagia</taxon>
        <taxon>Cytophagales</taxon>
        <taxon>Roseivirgaceae</taxon>
        <taxon>Roseivirga</taxon>
    </lineage>
</organism>
<feature type="domain" description="DUF2520" evidence="2">
    <location>
        <begin position="129"/>
        <end position="254"/>
    </location>
</feature>
<dbReference type="InterPro" id="IPR008927">
    <property type="entry name" value="6-PGluconate_DH-like_C_sf"/>
</dbReference>
<dbReference type="Pfam" id="PF10728">
    <property type="entry name" value="DUF2520"/>
    <property type="match status" value="1"/>
</dbReference>
<dbReference type="GeneID" id="99985668"/>
<dbReference type="InterPro" id="IPR036291">
    <property type="entry name" value="NAD(P)-bd_dom_sf"/>
</dbReference>
<dbReference type="InterPro" id="IPR028939">
    <property type="entry name" value="P5C_Rdtase_cat_N"/>
</dbReference>
<name>A0A1I0N5Y8_9BACT</name>
<reference evidence="4" key="1">
    <citation type="submission" date="2016-10" db="EMBL/GenBank/DDBJ databases">
        <authorList>
            <person name="Varghese N."/>
            <person name="Submissions S."/>
        </authorList>
    </citation>
    <scope>NUCLEOTIDE SEQUENCE [LARGE SCALE GENOMIC DNA]</scope>
    <source>
        <strain evidence="4">CGMCC 1.12402</strain>
    </source>
</reference>
<protein>
    <submittedName>
        <fullName evidence="3">Predicted oxidoreductase, contains short-chain dehydrogenase (SDR) and DUF2520 domains</fullName>
    </submittedName>
</protein>
<dbReference type="RefSeq" id="WP_090258211.1">
    <property type="nucleotide sequence ID" value="NZ_FOIR01000001.1"/>
</dbReference>
<dbReference type="PANTHER" id="PTHR40459">
    <property type="entry name" value="CONSERVED HYPOTHETICAL ALANINE AND LEUCINE RICH PROTEIN"/>
    <property type="match status" value="1"/>
</dbReference>